<dbReference type="FunFam" id="3.40.309.10:FF:000006">
    <property type="entry name" value="Gamma-glutamyl phosphate reductase"/>
    <property type="match status" value="1"/>
</dbReference>
<evidence type="ECO:0000256" key="1">
    <source>
        <dbReference type="ARBA" id="ARBA00004985"/>
    </source>
</evidence>
<dbReference type="GO" id="GO:0050661">
    <property type="term" value="F:NADP binding"/>
    <property type="evidence" value="ECO:0007669"/>
    <property type="project" value="InterPro"/>
</dbReference>
<dbReference type="Gene3D" id="3.40.605.10">
    <property type="entry name" value="Aldehyde Dehydrogenase, Chain A, domain 1"/>
    <property type="match status" value="1"/>
</dbReference>
<dbReference type="Pfam" id="PF00171">
    <property type="entry name" value="Aldedh"/>
    <property type="match status" value="1"/>
</dbReference>
<evidence type="ECO:0000313" key="9">
    <source>
        <dbReference type="EMBL" id="OIQ61534.1"/>
    </source>
</evidence>
<protein>
    <recommendedName>
        <fullName evidence="7">Gamma-glutamyl phosphate reductase</fullName>
        <shortName evidence="7">GPR</shortName>
        <ecNumber evidence="7">1.2.1.41</ecNumber>
    </recommendedName>
    <alternativeName>
        <fullName evidence="7">Glutamate-5-semialdehyde dehydrogenase</fullName>
    </alternativeName>
    <alternativeName>
        <fullName evidence="7">Glutamyl-gamma-semialdehyde dehydrogenase</fullName>
        <shortName evidence="7">GSA dehydrogenase</shortName>
    </alternativeName>
</protein>
<keyword evidence="7" id="KW-0963">Cytoplasm</keyword>
<keyword evidence="5 7" id="KW-0560">Oxidoreductase</keyword>
<dbReference type="InterPro" id="IPR020593">
    <property type="entry name" value="G-glutamylP_reductase_CS"/>
</dbReference>
<evidence type="ECO:0000256" key="2">
    <source>
        <dbReference type="ARBA" id="ARBA00022605"/>
    </source>
</evidence>
<dbReference type="InterPro" id="IPR016161">
    <property type="entry name" value="Ald_DH/histidinol_DH"/>
</dbReference>
<evidence type="ECO:0000313" key="10">
    <source>
        <dbReference type="Proteomes" id="UP000182811"/>
    </source>
</evidence>
<comment type="subcellular location">
    <subcellularLocation>
        <location evidence="7">Cytoplasm</location>
    </subcellularLocation>
</comment>
<dbReference type="HAMAP" id="MF_00412">
    <property type="entry name" value="ProA"/>
    <property type="match status" value="1"/>
</dbReference>
<dbReference type="InterPro" id="IPR016163">
    <property type="entry name" value="Ald_DH_C"/>
</dbReference>
<dbReference type="InterPro" id="IPR000965">
    <property type="entry name" value="GPR_dom"/>
</dbReference>
<dbReference type="GO" id="GO:0005737">
    <property type="term" value="C:cytoplasm"/>
    <property type="evidence" value="ECO:0007669"/>
    <property type="project" value="UniProtKB-SubCell"/>
</dbReference>
<evidence type="ECO:0000256" key="6">
    <source>
        <dbReference type="ARBA" id="ARBA00049024"/>
    </source>
</evidence>
<dbReference type="PANTHER" id="PTHR11063">
    <property type="entry name" value="GLUTAMATE SEMIALDEHYDE DEHYDROGENASE"/>
    <property type="match status" value="1"/>
</dbReference>
<gene>
    <name evidence="7 9" type="primary">proA</name>
    <name evidence="9" type="ORF">MOTE_01040</name>
</gene>
<dbReference type="Proteomes" id="UP000182811">
    <property type="component" value="Unassembled WGS sequence"/>
</dbReference>
<proteinExistence type="inferred from homology"/>
<comment type="function">
    <text evidence="7">Catalyzes the NADPH-dependent reduction of L-glutamate 5-phosphate into L-glutamate 5-semialdehyde and phosphate. The product spontaneously undergoes cyclization to form 1-pyrroline-5-carboxylate.</text>
</comment>
<keyword evidence="2 7" id="KW-0028">Amino-acid biosynthesis</keyword>
<dbReference type="NCBIfam" id="TIGR00407">
    <property type="entry name" value="proA"/>
    <property type="match status" value="1"/>
</dbReference>
<evidence type="ECO:0000256" key="5">
    <source>
        <dbReference type="ARBA" id="ARBA00023002"/>
    </source>
</evidence>
<name>A0A1J5NS49_NEOTH</name>
<feature type="domain" description="Aldehyde dehydrogenase" evidence="8">
    <location>
        <begin position="9"/>
        <end position="285"/>
    </location>
</feature>
<dbReference type="InterPro" id="IPR015590">
    <property type="entry name" value="Aldehyde_DH_dom"/>
</dbReference>
<dbReference type="PIRSF" id="PIRSF000151">
    <property type="entry name" value="GPR"/>
    <property type="match status" value="1"/>
</dbReference>
<keyword evidence="3 7" id="KW-0641">Proline biosynthesis</keyword>
<sequence length="419" mass="45254">MVNVALEVQTKGRRAREAARILAGLETSKKNEALLAMARALEEEQETILAANARDMAAGKEKGLSRALLDRLLLNEKRIRDMAAGLRELAALPDPIGEVTSMWTRPNGLQIGRVRVPLGVIGIIYEARPNVTVDAAGLCLKTGNAAILRGGSEAFHSNQALTRVISRAATAAGAPEGAIQLIETTDREAVNLLLRANDYLDVLIPRGGAGLIRTVVENATVPVIETGVGNCHVYVDAEADLDMAQRIVINAKTQRPGVCNAMETLLVHEKVAAAFLPSLAAALKEKGVTIRGCERTRAIIPWAEVATETDWATEYLDLILAVRVVDSLDSALEHIHRYGTKHSEAIVTTNYQTAREFLARVDAAAVYVNASTRFTDGYEFGFGAEIGISTQKLHARGPMGPEQLTTFKYIIFGSGQIRQ</sequence>
<organism evidence="9 10">
    <name type="scientific">Neomoorella thermoacetica</name>
    <name type="common">Clostridium thermoaceticum</name>
    <dbReference type="NCBI Taxonomy" id="1525"/>
    <lineage>
        <taxon>Bacteria</taxon>
        <taxon>Bacillati</taxon>
        <taxon>Bacillota</taxon>
        <taxon>Clostridia</taxon>
        <taxon>Neomoorellales</taxon>
        <taxon>Neomoorellaceae</taxon>
        <taxon>Neomoorella</taxon>
    </lineage>
</organism>
<comment type="caution">
    <text evidence="9">The sequence shown here is derived from an EMBL/GenBank/DDBJ whole genome shotgun (WGS) entry which is preliminary data.</text>
</comment>
<dbReference type="EC" id="1.2.1.41" evidence="7"/>
<accession>A0A1J5NS49</accession>
<comment type="pathway">
    <text evidence="1 7">Amino-acid biosynthesis; L-proline biosynthesis; L-glutamate 5-semialdehyde from L-glutamate: step 2/2.</text>
</comment>
<dbReference type="UniPathway" id="UPA00098">
    <property type="reaction ID" value="UER00360"/>
</dbReference>
<evidence type="ECO:0000256" key="7">
    <source>
        <dbReference type="HAMAP-Rule" id="MF_00412"/>
    </source>
</evidence>
<dbReference type="InterPro" id="IPR016162">
    <property type="entry name" value="Ald_DH_N"/>
</dbReference>
<comment type="catalytic activity">
    <reaction evidence="6 7">
        <text>L-glutamate 5-semialdehyde + phosphate + NADP(+) = L-glutamyl 5-phosphate + NADPH + H(+)</text>
        <dbReference type="Rhea" id="RHEA:19541"/>
        <dbReference type="ChEBI" id="CHEBI:15378"/>
        <dbReference type="ChEBI" id="CHEBI:43474"/>
        <dbReference type="ChEBI" id="CHEBI:57783"/>
        <dbReference type="ChEBI" id="CHEBI:58066"/>
        <dbReference type="ChEBI" id="CHEBI:58274"/>
        <dbReference type="ChEBI" id="CHEBI:58349"/>
        <dbReference type="EC" id="1.2.1.41"/>
    </reaction>
</comment>
<evidence type="ECO:0000259" key="8">
    <source>
        <dbReference type="Pfam" id="PF00171"/>
    </source>
</evidence>
<evidence type="ECO:0000256" key="3">
    <source>
        <dbReference type="ARBA" id="ARBA00022650"/>
    </source>
</evidence>
<dbReference type="SUPFAM" id="SSF53720">
    <property type="entry name" value="ALDH-like"/>
    <property type="match status" value="1"/>
</dbReference>
<dbReference type="GO" id="GO:0004350">
    <property type="term" value="F:glutamate-5-semialdehyde dehydrogenase activity"/>
    <property type="evidence" value="ECO:0007669"/>
    <property type="project" value="UniProtKB-UniRule"/>
</dbReference>
<dbReference type="GO" id="GO:0055129">
    <property type="term" value="P:L-proline biosynthetic process"/>
    <property type="evidence" value="ECO:0007669"/>
    <property type="project" value="UniProtKB-UniRule"/>
</dbReference>
<dbReference type="PROSITE" id="PS01223">
    <property type="entry name" value="PROA"/>
    <property type="match status" value="1"/>
</dbReference>
<dbReference type="InterPro" id="IPR012134">
    <property type="entry name" value="Glu-5-SA_DH"/>
</dbReference>
<dbReference type="PANTHER" id="PTHR11063:SF8">
    <property type="entry name" value="DELTA-1-PYRROLINE-5-CARBOXYLATE SYNTHASE"/>
    <property type="match status" value="1"/>
</dbReference>
<dbReference type="AlphaFoldDB" id="A0A1J5NS49"/>
<comment type="similarity">
    <text evidence="7">Belongs to the gamma-glutamyl phosphate reductase family.</text>
</comment>
<dbReference type="Gene3D" id="3.40.309.10">
    <property type="entry name" value="Aldehyde Dehydrogenase, Chain A, domain 2"/>
    <property type="match status" value="1"/>
</dbReference>
<dbReference type="EMBL" id="MDDC01000001">
    <property type="protein sequence ID" value="OIQ61534.1"/>
    <property type="molecule type" value="Genomic_DNA"/>
</dbReference>
<keyword evidence="4 7" id="KW-0521">NADP</keyword>
<reference evidence="9 10" key="1">
    <citation type="submission" date="2016-08" db="EMBL/GenBank/DDBJ databases">
        <title>Genome-based comparison of Moorella thermoacetic strains.</title>
        <authorList>
            <person name="Poehlein A."/>
            <person name="Bengelsdorf F.R."/>
            <person name="Esser C."/>
            <person name="Duerre P."/>
            <person name="Daniel R."/>
        </authorList>
    </citation>
    <scope>NUCLEOTIDE SEQUENCE [LARGE SCALE GENOMIC DNA]</scope>
    <source>
        <strain evidence="9 10">DSM 21394</strain>
    </source>
</reference>
<evidence type="ECO:0000256" key="4">
    <source>
        <dbReference type="ARBA" id="ARBA00022857"/>
    </source>
</evidence>
<dbReference type="CDD" id="cd07079">
    <property type="entry name" value="ALDH_F18-19_ProA-GPR"/>
    <property type="match status" value="1"/>
</dbReference>
<dbReference type="NCBIfam" id="NF001221">
    <property type="entry name" value="PRK00197.1"/>
    <property type="match status" value="1"/>
</dbReference>